<accession>A0A0K9Q055</accession>
<dbReference type="AlphaFoldDB" id="A0A0K9Q055"/>
<keyword evidence="2" id="KW-1185">Reference proteome</keyword>
<sequence length="42" mass="4663">MRIKIILKNCELSGTLPAFIGSMTGLRRIDLSFNNFIGPIPN</sequence>
<evidence type="ECO:0000313" key="1">
    <source>
        <dbReference type="EMBL" id="KMZ73887.1"/>
    </source>
</evidence>
<dbReference type="OrthoDB" id="688974at2759"/>
<comment type="caution">
    <text evidence="1">The sequence shown here is derived from an EMBL/GenBank/DDBJ whole genome shotgun (WGS) entry which is preliminary data.</text>
</comment>
<reference evidence="2" key="1">
    <citation type="journal article" date="2016" name="Nature">
        <title>The genome of the seagrass Zostera marina reveals angiosperm adaptation to the sea.</title>
        <authorList>
            <person name="Olsen J.L."/>
            <person name="Rouze P."/>
            <person name="Verhelst B."/>
            <person name="Lin Y.-C."/>
            <person name="Bayer T."/>
            <person name="Collen J."/>
            <person name="Dattolo E."/>
            <person name="De Paoli E."/>
            <person name="Dittami S."/>
            <person name="Maumus F."/>
            <person name="Michel G."/>
            <person name="Kersting A."/>
            <person name="Lauritano C."/>
            <person name="Lohaus R."/>
            <person name="Toepel M."/>
            <person name="Tonon T."/>
            <person name="Vanneste K."/>
            <person name="Amirebrahimi M."/>
            <person name="Brakel J."/>
            <person name="Bostroem C."/>
            <person name="Chovatia M."/>
            <person name="Grimwood J."/>
            <person name="Jenkins J.W."/>
            <person name="Jueterbock A."/>
            <person name="Mraz A."/>
            <person name="Stam W.T."/>
            <person name="Tice H."/>
            <person name="Bornberg-Bauer E."/>
            <person name="Green P.J."/>
            <person name="Pearson G.A."/>
            <person name="Procaccini G."/>
            <person name="Duarte C.M."/>
            <person name="Schmutz J."/>
            <person name="Reusch T.B.H."/>
            <person name="Van de Peer Y."/>
        </authorList>
    </citation>
    <scope>NUCLEOTIDE SEQUENCE [LARGE SCALE GENOMIC DNA]</scope>
    <source>
        <strain evidence="2">cv. Finnish</strain>
    </source>
</reference>
<organism evidence="1 2">
    <name type="scientific">Zostera marina</name>
    <name type="common">Eelgrass</name>
    <dbReference type="NCBI Taxonomy" id="29655"/>
    <lineage>
        <taxon>Eukaryota</taxon>
        <taxon>Viridiplantae</taxon>
        <taxon>Streptophyta</taxon>
        <taxon>Embryophyta</taxon>
        <taxon>Tracheophyta</taxon>
        <taxon>Spermatophyta</taxon>
        <taxon>Magnoliopsida</taxon>
        <taxon>Liliopsida</taxon>
        <taxon>Zosteraceae</taxon>
        <taxon>Zostera</taxon>
    </lineage>
</organism>
<dbReference type="Pfam" id="PF00560">
    <property type="entry name" value="LRR_1"/>
    <property type="match status" value="2"/>
</dbReference>
<protein>
    <submittedName>
        <fullName evidence="1">Uncharacterized protein</fullName>
    </submittedName>
</protein>
<evidence type="ECO:0000313" key="2">
    <source>
        <dbReference type="Proteomes" id="UP000036987"/>
    </source>
</evidence>
<proteinExistence type="predicted"/>
<dbReference type="EMBL" id="LFYR01000514">
    <property type="protein sequence ID" value="KMZ73887.1"/>
    <property type="molecule type" value="Genomic_DNA"/>
</dbReference>
<dbReference type="Gene3D" id="3.80.10.10">
    <property type="entry name" value="Ribonuclease Inhibitor"/>
    <property type="match status" value="1"/>
</dbReference>
<dbReference type="InterPro" id="IPR001611">
    <property type="entry name" value="Leu-rich_rpt"/>
</dbReference>
<gene>
    <name evidence="1" type="ORF">ZOSMA_13G00910</name>
</gene>
<name>A0A0K9Q055_ZOSMR</name>
<dbReference type="InterPro" id="IPR032675">
    <property type="entry name" value="LRR_dom_sf"/>
</dbReference>
<dbReference type="SUPFAM" id="SSF52058">
    <property type="entry name" value="L domain-like"/>
    <property type="match status" value="1"/>
</dbReference>
<dbReference type="Proteomes" id="UP000036987">
    <property type="component" value="Unassembled WGS sequence"/>
</dbReference>